<name>A0A0G4K0F6_9GAMM</name>
<dbReference type="InterPro" id="IPR001034">
    <property type="entry name" value="DeoR_HTH"/>
</dbReference>
<protein>
    <submittedName>
        <fullName evidence="4">Transcriptional regulator, DeoR family</fullName>
    </submittedName>
</protein>
<dbReference type="AlphaFoldDB" id="A0A0G4K0F6"/>
<dbReference type="Proteomes" id="UP000044377">
    <property type="component" value="Unassembled WGS sequence"/>
</dbReference>
<evidence type="ECO:0000256" key="1">
    <source>
        <dbReference type="ARBA" id="ARBA00023015"/>
    </source>
</evidence>
<keyword evidence="2" id="KW-0804">Transcription</keyword>
<dbReference type="PANTHER" id="PTHR34580">
    <property type="match status" value="1"/>
</dbReference>
<dbReference type="Pfam" id="PF13280">
    <property type="entry name" value="WYL"/>
    <property type="match status" value="1"/>
</dbReference>
<evidence type="ECO:0000313" key="5">
    <source>
        <dbReference type="Proteomes" id="UP000044377"/>
    </source>
</evidence>
<dbReference type="SUPFAM" id="SSF46785">
    <property type="entry name" value="Winged helix' DNA-binding domain"/>
    <property type="match status" value="1"/>
</dbReference>
<dbReference type="InterPro" id="IPR028349">
    <property type="entry name" value="PafC-like"/>
</dbReference>
<dbReference type="InterPro" id="IPR026881">
    <property type="entry name" value="WYL_dom"/>
</dbReference>
<organism evidence="4 5">
    <name type="scientific">Brenneria goodwinii</name>
    <dbReference type="NCBI Taxonomy" id="1109412"/>
    <lineage>
        <taxon>Bacteria</taxon>
        <taxon>Pseudomonadati</taxon>
        <taxon>Pseudomonadota</taxon>
        <taxon>Gammaproteobacteria</taxon>
        <taxon>Enterobacterales</taxon>
        <taxon>Pectobacteriaceae</taxon>
        <taxon>Brenneria</taxon>
    </lineage>
</organism>
<dbReference type="PROSITE" id="PS51000">
    <property type="entry name" value="HTH_DEOR_2"/>
    <property type="match status" value="1"/>
</dbReference>
<keyword evidence="5" id="KW-1185">Reference proteome</keyword>
<accession>A0A0G4K0F6</accession>
<dbReference type="InterPro" id="IPR057727">
    <property type="entry name" value="WCX_dom"/>
</dbReference>
<dbReference type="PROSITE" id="PS52050">
    <property type="entry name" value="WYL"/>
    <property type="match status" value="1"/>
</dbReference>
<evidence type="ECO:0000313" key="4">
    <source>
        <dbReference type="EMBL" id="CPR20142.1"/>
    </source>
</evidence>
<reference evidence="5" key="1">
    <citation type="submission" date="2015-01" db="EMBL/GenBank/DDBJ databases">
        <authorList>
            <person name="Paterson Steve"/>
        </authorList>
    </citation>
    <scope>NUCLEOTIDE SEQUENCE [LARGE SCALE GENOMIC DNA]</scope>
    <source>
        <strain evidence="5">OBR1</strain>
    </source>
</reference>
<sequence>MKIERIIAIIMLLLERDRISATALAEMFEVSTRTIYRDIDTINLAGIPIVTYQGVNGGISIMDKYKVNKRLFTTDDISTLLTGLGSLSSALSGKSLINTLAKIESLIPQQQAGKIKLKTSQIAIDLSRWIGSPNLQSHLEKIKQAMNQSLLLTFNYSDGKGKKSQRQIEPYQLRLKEGNWYVHGYCIARQDFRLFKLSRITQLNISEQTFIPRPFQPGMTAGAFWIEKPLISVTLLLDESVRDLISERCDEENIQPYQDKILVNFPFVADDQGYHFLLGLGDKCECLQPEFVRNELIRRIKKTLAIYEQ</sequence>
<dbReference type="PIRSF" id="PIRSF016838">
    <property type="entry name" value="PafC"/>
    <property type="match status" value="1"/>
</dbReference>
<dbReference type="OrthoDB" id="9807255at2"/>
<dbReference type="InterPro" id="IPR036390">
    <property type="entry name" value="WH_DNA-bd_sf"/>
</dbReference>
<dbReference type="Pfam" id="PF08279">
    <property type="entry name" value="HTH_11"/>
    <property type="match status" value="1"/>
</dbReference>
<feature type="domain" description="HTH deoR-type" evidence="3">
    <location>
        <begin position="2"/>
        <end position="57"/>
    </location>
</feature>
<proteinExistence type="predicted"/>
<keyword evidence="1" id="KW-0805">Transcription regulation</keyword>
<dbReference type="STRING" id="1109412.BN1221_04157c"/>
<evidence type="ECO:0000259" key="3">
    <source>
        <dbReference type="PROSITE" id="PS51000"/>
    </source>
</evidence>
<dbReference type="InterPro" id="IPR036388">
    <property type="entry name" value="WH-like_DNA-bd_sf"/>
</dbReference>
<dbReference type="InterPro" id="IPR013196">
    <property type="entry name" value="HTH_11"/>
</dbReference>
<dbReference type="Pfam" id="PF25583">
    <property type="entry name" value="WCX"/>
    <property type="match status" value="1"/>
</dbReference>
<dbReference type="PANTHER" id="PTHR34580:SF1">
    <property type="entry name" value="PROTEIN PAFC"/>
    <property type="match status" value="1"/>
</dbReference>
<dbReference type="InterPro" id="IPR051534">
    <property type="entry name" value="CBASS_pafABC_assoc_protein"/>
</dbReference>
<dbReference type="GO" id="GO:0003700">
    <property type="term" value="F:DNA-binding transcription factor activity"/>
    <property type="evidence" value="ECO:0007669"/>
    <property type="project" value="InterPro"/>
</dbReference>
<gene>
    <name evidence="4" type="ORF">BN1221_04157c</name>
</gene>
<dbReference type="Gene3D" id="1.10.10.10">
    <property type="entry name" value="Winged helix-like DNA-binding domain superfamily/Winged helix DNA-binding domain"/>
    <property type="match status" value="1"/>
</dbReference>
<evidence type="ECO:0000256" key="2">
    <source>
        <dbReference type="ARBA" id="ARBA00023163"/>
    </source>
</evidence>
<dbReference type="EMBL" id="CGIG01000001">
    <property type="protein sequence ID" value="CPR20142.1"/>
    <property type="molecule type" value="Genomic_DNA"/>
</dbReference>